<dbReference type="EMBL" id="CP042912">
    <property type="protein sequence ID" value="QEG25136.1"/>
    <property type="molecule type" value="Genomic_DNA"/>
</dbReference>
<dbReference type="SUPFAM" id="SSF117892">
    <property type="entry name" value="Band 7/SPFH domain"/>
    <property type="match status" value="1"/>
</dbReference>
<evidence type="ECO:0000313" key="6">
    <source>
        <dbReference type="Proteomes" id="UP000322214"/>
    </source>
</evidence>
<evidence type="ECO:0000256" key="3">
    <source>
        <dbReference type="SAM" id="Phobius"/>
    </source>
</evidence>
<evidence type="ECO:0000313" key="5">
    <source>
        <dbReference type="EMBL" id="QEG25136.1"/>
    </source>
</evidence>
<comment type="subcellular location">
    <subcellularLocation>
        <location evidence="1">Membrane</location>
        <topology evidence="1">Single-pass membrane protein</topology>
    </subcellularLocation>
</comment>
<evidence type="ECO:0000256" key="1">
    <source>
        <dbReference type="ARBA" id="ARBA00004167"/>
    </source>
</evidence>
<dbReference type="PANTHER" id="PTHR43446">
    <property type="entry name" value="MEMBRANE PROTEIN-RELATED"/>
    <property type="match status" value="1"/>
</dbReference>
<reference evidence="5 6" key="1">
    <citation type="submission" date="2019-08" db="EMBL/GenBank/DDBJ databases">
        <title>Deep-cultivation of Planctomycetes and their phenomic and genomic characterization uncovers novel biology.</title>
        <authorList>
            <person name="Wiegand S."/>
            <person name="Jogler M."/>
            <person name="Boedeker C."/>
            <person name="Pinto D."/>
            <person name="Vollmers J."/>
            <person name="Rivas-Marin E."/>
            <person name="Kohn T."/>
            <person name="Peeters S.H."/>
            <person name="Heuer A."/>
            <person name="Rast P."/>
            <person name="Oberbeckmann S."/>
            <person name="Bunk B."/>
            <person name="Jeske O."/>
            <person name="Meyerdierks A."/>
            <person name="Storesund J.E."/>
            <person name="Kallscheuer N."/>
            <person name="Luecker S."/>
            <person name="Lage O.M."/>
            <person name="Pohl T."/>
            <person name="Merkel B.J."/>
            <person name="Hornburger P."/>
            <person name="Mueller R.-W."/>
            <person name="Bruemmer F."/>
            <person name="Labrenz M."/>
            <person name="Spormann A.M."/>
            <person name="Op den Camp H."/>
            <person name="Overmann J."/>
            <person name="Amann R."/>
            <person name="Jetten M.S.M."/>
            <person name="Mascher T."/>
            <person name="Medema M.H."/>
            <person name="Devos D.P."/>
            <person name="Kaster A.-K."/>
            <person name="Ovreas L."/>
            <person name="Rohde M."/>
            <person name="Galperin M.Y."/>
            <person name="Jogler C."/>
        </authorList>
    </citation>
    <scope>NUCLEOTIDE SEQUENCE [LARGE SCALE GENOMIC DNA]</scope>
    <source>
        <strain evidence="5 6">FC18</strain>
    </source>
</reference>
<feature type="domain" description="Band 7" evidence="4">
    <location>
        <begin position="66"/>
        <end position="253"/>
    </location>
</feature>
<dbReference type="Proteomes" id="UP000322214">
    <property type="component" value="Chromosome"/>
</dbReference>
<evidence type="ECO:0000256" key="2">
    <source>
        <dbReference type="SAM" id="MobiDB-lite"/>
    </source>
</evidence>
<evidence type="ECO:0000259" key="4">
    <source>
        <dbReference type="SMART" id="SM00244"/>
    </source>
</evidence>
<dbReference type="CDD" id="cd03402">
    <property type="entry name" value="SPFH_like_u2"/>
    <property type="match status" value="1"/>
</dbReference>
<keyword evidence="3" id="KW-1133">Transmembrane helix</keyword>
<keyword evidence="3" id="KW-0472">Membrane</keyword>
<name>A0A5B9PKB8_9BACT</name>
<dbReference type="InterPro" id="IPR001107">
    <property type="entry name" value="Band_7"/>
</dbReference>
<sequence>MKSDLLKEPSILEKPFKAMSGWGMLLGMLGVIALSVLMFILGVGNESPWLIVPAIVIFLSAFLVLCGLVAIQPNSARVLLLFGDYQGTLKESGFYWVNPFFSKKKISLRIRNFETGSIHTPEKKDAAGTVVSQKSRTAGRPSKVNDRDGNPIDISAIVVWKVVDTAEALFEVDDYEDFVRVQSEAALRVLATRHPYDSEDHEVSLRGSTTEVSEQLEHDIQERLHSAGVQVIEARISHLAYSQEIAAAMLQRQQASAVVAARTKIVDGAVGMVKMALDQLSGEKIVELDDKSRAQMVSNLLVVLCSDRHAQPVINAGEG</sequence>
<proteinExistence type="predicted"/>
<dbReference type="SMART" id="SM00244">
    <property type="entry name" value="PHB"/>
    <property type="match status" value="1"/>
</dbReference>
<dbReference type="AlphaFoldDB" id="A0A5B9PKB8"/>
<dbReference type="Pfam" id="PF01145">
    <property type="entry name" value="Band_7"/>
    <property type="match status" value="1"/>
</dbReference>
<keyword evidence="3" id="KW-0812">Transmembrane</keyword>
<organism evidence="5 6">
    <name type="scientific">Mariniblastus fucicola</name>
    <dbReference type="NCBI Taxonomy" id="980251"/>
    <lineage>
        <taxon>Bacteria</taxon>
        <taxon>Pseudomonadati</taxon>
        <taxon>Planctomycetota</taxon>
        <taxon>Planctomycetia</taxon>
        <taxon>Pirellulales</taxon>
        <taxon>Pirellulaceae</taxon>
        <taxon>Mariniblastus</taxon>
    </lineage>
</organism>
<feature type="region of interest" description="Disordered" evidence="2">
    <location>
        <begin position="124"/>
        <end position="145"/>
    </location>
</feature>
<protein>
    <submittedName>
        <fullName evidence="5">SPFH domain / Band 7 family protein</fullName>
    </submittedName>
</protein>
<dbReference type="Gene3D" id="3.30.479.30">
    <property type="entry name" value="Band 7 domain"/>
    <property type="match status" value="1"/>
</dbReference>
<dbReference type="KEGG" id="mff:MFFC18_50590"/>
<dbReference type="PANTHER" id="PTHR43446:SF1">
    <property type="entry name" value="BAND 7 DOMAIN-CONTAINING PROTEIN"/>
    <property type="match status" value="1"/>
</dbReference>
<dbReference type="GO" id="GO:0016020">
    <property type="term" value="C:membrane"/>
    <property type="evidence" value="ECO:0007669"/>
    <property type="project" value="UniProtKB-SubCell"/>
</dbReference>
<keyword evidence="6" id="KW-1185">Reference proteome</keyword>
<accession>A0A5B9PKB8</accession>
<dbReference type="RefSeq" id="WP_202907534.1">
    <property type="nucleotide sequence ID" value="NZ_CP042912.1"/>
</dbReference>
<dbReference type="InterPro" id="IPR036013">
    <property type="entry name" value="Band_7/SPFH_dom_sf"/>
</dbReference>
<feature type="transmembrane region" description="Helical" evidence="3">
    <location>
        <begin position="21"/>
        <end position="43"/>
    </location>
</feature>
<dbReference type="STRING" id="980251.GCA_001642875_01437"/>
<feature type="transmembrane region" description="Helical" evidence="3">
    <location>
        <begin position="49"/>
        <end position="71"/>
    </location>
</feature>
<gene>
    <name evidence="5" type="ORF">MFFC18_50590</name>
</gene>